<accession>A0A9Q8P4N3</accession>
<reference evidence="1" key="2">
    <citation type="journal article" date="2022" name="Microb. Genom.">
        <title>A chromosome-scale genome assembly of the tomato pathogen Cladosporium fulvum reveals a compartmentalized genome architecture and the presence of a dispensable chromosome.</title>
        <authorList>
            <person name="Zaccaron A.Z."/>
            <person name="Chen L.H."/>
            <person name="Samaras A."/>
            <person name="Stergiopoulos I."/>
        </authorList>
    </citation>
    <scope>NUCLEOTIDE SEQUENCE</scope>
    <source>
        <strain evidence="1">Race5_Kim</strain>
    </source>
</reference>
<keyword evidence="2" id="KW-1185">Reference proteome</keyword>
<dbReference type="KEGG" id="ffu:CLAFUR5_02156"/>
<organism evidence="1 2">
    <name type="scientific">Passalora fulva</name>
    <name type="common">Tomato leaf mold</name>
    <name type="synonym">Cladosporium fulvum</name>
    <dbReference type="NCBI Taxonomy" id="5499"/>
    <lineage>
        <taxon>Eukaryota</taxon>
        <taxon>Fungi</taxon>
        <taxon>Dikarya</taxon>
        <taxon>Ascomycota</taxon>
        <taxon>Pezizomycotina</taxon>
        <taxon>Dothideomycetes</taxon>
        <taxon>Dothideomycetidae</taxon>
        <taxon>Mycosphaerellales</taxon>
        <taxon>Mycosphaerellaceae</taxon>
        <taxon>Fulvia</taxon>
    </lineage>
</organism>
<dbReference type="OrthoDB" id="5413827at2759"/>
<dbReference type="Proteomes" id="UP000756132">
    <property type="component" value="Chromosome 1"/>
</dbReference>
<dbReference type="AlphaFoldDB" id="A0A9Q8P4N3"/>
<protein>
    <submittedName>
        <fullName evidence="1">Uncharacterized protein</fullName>
    </submittedName>
</protein>
<name>A0A9Q8P4N3_PASFU</name>
<dbReference type="RefSeq" id="XP_047757415.1">
    <property type="nucleotide sequence ID" value="XM_047901304.1"/>
</dbReference>
<sequence length="266" mass="29913">MGTMNHSPLLRLSAELRNVIYEHTFTSQYAVTLCSGKVQHPLTKTCRQIRHETLPMYYAVTKFNAHLDDGPATPLAKWLKTQAPELVLCMNGLVIWSWISGFARILLDDDNMRNLNYTLHGTESTSLLLETQPAQGKHYTLRPVGSWILEGGFHLKEICIALQEIGLSLSRFCITDETGDSRFRLTSEFAIVALNPVPVDLAATDDHIGVNEAARQIGLSDCARGELIQRVANGHRRVRLVDGRRVLMFQFAGDRGIWLQDVKEML</sequence>
<gene>
    <name evidence="1" type="ORF">CLAFUR5_02156</name>
</gene>
<dbReference type="GeneID" id="71982034"/>
<proteinExistence type="predicted"/>
<dbReference type="EMBL" id="CP090163">
    <property type="protein sequence ID" value="UJO13049.1"/>
    <property type="molecule type" value="Genomic_DNA"/>
</dbReference>
<evidence type="ECO:0000313" key="1">
    <source>
        <dbReference type="EMBL" id="UJO13049.1"/>
    </source>
</evidence>
<reference evidence="1" key="1">
    <citation type="submission" date="2021-12" db="EMBL/GenBank/DDBJ databases">
        <authorList>
            <person name="Zaccaron A."/>
            <person name="Stergiopoulos I."/>
        </authorList>
    </citation>
    <scope>NUCLEOTIDE SEQUENCE</scope>
    <source>
        <strain evidence="1">Race5_Kim</strain>
    </source>
</reference>
<evidence type="ECO:0000313" key="2">
    <source>
        <dbReference type="Proteomes" id="UP000756132"/>
    </source>
</evidence>